<reference evidence="4" key="1">
    <citation type="submission" date="2017-11" db="EMBL/GenBank/DDBJ databases">
        <title>Genome sequence of Pantoea sp. MSR2.</title>
        <authorList>
            <person name="Nascimento F.X."/>
        </authorList>
    </citation>
    <scope>NUCLEOTIDE SEQUENCE [LARGE SCALE GENOMIC DNA]</scope>
    <source>
        <strain evidence="4">MSR2</strain>
    </source>
</reference>
<sequence length="217" mass="24239">MILFAKVMSLIFAGLLVAQPGGAIAAPVRTVEKVIQQGLPDQPDALLKVSRALFDDYQQHHEAVALIFHSYALLRLANHFEAVNDYVNASEYAKLGFFYLDEAVDTHETNFRLRYLRARVDAYLPAKLGRCVVTLQDTEILLRQAKAFDAAIQAQINVMRYRALSSCRDHTRANALLTAMQNGTLSERKLLALGTDSTPEWDAHELAQILMPLVKGE</sequence>
<evidence type="ECO:0000256" key="1">
    <source>
        <dbReference type="SAM" id="SignalP"/>
    </source>
</evidence>
<dbReference type="EMBL" id="CP024636">
    <property type="protein sequence ID" value="QGR06554.1"/>
    <property type="molecule type" value="Genomic_DNA"/>
</dbReference>
<accession>A0AAP9KP58</accession>
<feature type="chain" id="PRO_5043047795" evidence="1">
    <location>
        <begin position="26"/>
        <end position="217"/>
    </location>
</feature>
<dbReference type="Proteomes" id="UP001171299">
    <property type="component" value="Unassembled WGS sequence"/>
</dbReference>
<evidence type="ECO:0000313" key="3">
    <source>
        <dbReference type="EMBL" id="QGR06554.1"/>
    </source>
</evidence>
<dbReference type="KEGG" id="ppho:CTZ24_09075"/>
<protein>
    <submittedName>
        <fullName evidence="3">Uncharacterized protein</fullName>
    </submittedName>
</protein>
<reference evidence="2" key="3">
    <citation type="submission" date="2023-07" db="EMBL/GenBank/DDBJ databases">
        <title>The extreme plant-growth-promoting properties of Pantoea phytobeneficialis PF55 revealed by functional and genomic analysis.</title>
        <authorList>
            <person name="Nascimento F.X."/>
            <person name="Marcio R.J."/>
        </authorList>
    </citation>
    <scope>NUCLEOTIDE SEQUENCE</scope>
    <source>
        <strain evidence="2">PF55</strain>
    </source>
</reference>
<proteinExistence type="predicted"/>
<evidence type="ECO:0000313" key="5">
    <source>
        <dbReference type="Proteomes" id="UP001171299"/>
    </source>
</evidence>
<dbReference type="AlphaFoldDB" id="A0AAP9KP58"/>
<dbReference type="RefSeq" id="WP_208725352.1">
    <property type="nucleotide sequence ID" value="NZ_CP024636.1"/>
</dbReference>
<organism evidence="3 4">
    <name type="scientific">Pantoea phytobeneficialis</name>
    <dbReference type="NCBI Taxonomy" id="2052056"/>
    <lineage>
        <taxon>Bacteria</taxon>
        <taxon>Pseudomonadati</taxon>
        <taxon>Pseudomonadota</taxon>
        <taxon>Gammaproteobacteria</taxon>
        <taxon>Enterobacterales</taxon>
        <taxon>Erwiniaceae</taxon>
        <taxon>Pantoea</taxon>
    </lineage>
</organism>
<reference evidence="3" key="2">
    <citation type="journal article" date="2020" name="Environ. Microbiol.">
        <title>The extreme plant-growth-promoting properties of Pantoea phytobeneficialis MSR2 revealed by functional and genomic analysis.</title>
        <authorList>
            <person name="Nascimento F.X."/>
            <person name="Hernandez A.G."/>
            <person name="Glick B.R."/>
            <person name="Rossi M.J."/>
        </authorList>
    </citation>
    <scope>NUCLEOTIDE SEQUENCE</scope>
    <source>
        <strain evidence="3">MSR2</strain>
    </source>
</reference>
<keyword evidence="5" id="KW-1185">Reference proteome</keyword>
<evidence type="ECO:0000313" key="4">
    <source>
        <dbReference type="Proteomes" id="UP000424872"/>
    </source>
</evidence>
<keyword evidence="1" id="KW-0732">Signal</keyword>
<name>A0AAP9KP58_9GAMM</name>
<evidence type="ECO:0000313" key="2">
    <source>
        <dbReference type="EMBL" id="MDO6406134.1"/>
    </source>
</evidence>
<dbReference type="EMBL" id="JAUOOM010000004">
    <property type="protein sequence ID" value="MDO6406134.1"/>
    <property type="molecule type" value="Genomic_DNA"/>
</dbReference>
<feature type="signal peptide" evidence="1">
    <location>
        <begin position="1"/>
        <end position="25"/>
    </location>
</feature>
<dbReference type="Proteomes" id="UP000424872">
    <property type="component" value="Chromosome"/>
</dbReference>
<gene>
    <name evidence="3" type="ORF">CTZ24_09075</name>
    <name evidence="2" type="ORF">Q3404_06040</name>
</gene>